<dbReference type="Proteomes" id="UP000001197">
    <property type="component" value="Chromosome 6"/>
</dbReference>
<feature type="region of interest" description="Disordered" evidence="2">
    <location>
        <begin position="53"/>
        <end position="73"/>
    </location>
</feature>
<dbReference type="InterPro" id="IPR001138">
    <property type="entry name" value="Zn2Cys6_DnaBD"/>
</dbReference>
<organism evidence="4">
    <name type="scientific">Podospora anserina (strain S / ATCC MYA-4624 / DSM 980 / FGSC 10383)</name>
    <name type="common">Pleurage anserina</name>
    <dbReference type="NCBI Taxonomy" id="515849"/>
    <lineage>
        <taxon>Eukaryota</taxon>
        <taxon>Fungi</taxon>
        <taxon>Dikarya</taxon>
        <taxon>Ascomycota</taxon>
        <taxon>Pezizomycotina</taxon>
        <taxon>Sordariomycetes</taxon>
        <taxon>Sordariomycetidae</taxon>
        <taxon>Sordariales</taxon>
        <taxon>Podosporaceae</taxon>
        <taxon>Podospora</taxon>
        <taxon>Podospora anserina</taxon>
    </lineage>
</organism>
<dbReference type="EMBL" id="FO904941">
    <property type="protein sequence ID" value="CDP30398.1"/>
    <property type="molecule type" value="Genomic_DNA"/>
</dbReference>
<reference evidence="4 6" key="1">
    <citation type="journal article" date="2008" name="Genome Biol.">
        <title>The genome sequence of the model ascomycete fungus Podospora anserina.</title>
        <authorList>
            <person name="Espagne E."/>
            <person name="Lespinet O."/>
            <person name="Malagnac F."/>
            <person name="Da Silva C."/>
            <person name="Jaillon O."/>
            <person name="Porcel B.M."/>
            <person name="Couloux A."/>
            <person name="Aury J.-M."/>
            <person name="Segurens B."/>
            <person name="Poulain J."/>
            <person name="Anthouard V."/>
            <person name="Grossetete S."/>
            <person name="Khalili H."/>
            <person name="Coppin E."/>
            <person name="Dequard-Chablat M."/>
            <person name="Picard M."/>
            <person name="Contamine V."/>
            <person name="Arnaise S."/>
            <person name="Bourdais A."/>
            <person name="Berteaux-Lecellier V."/>
            <person name="Gautheret D."/>
            <person name="de Vries R.P."/>
            <person name="Battaglia E."/>
            <person name="Coutinho P.M."/>
            <person name="Danchin E.G.J."/>
            <person name="Henrissat B."/>
            <person name="El Khoury R."/>
            <person name="Sainsard-Chanet A."/>
            <person name="Boivin A."/>
            <person name="Pinan-Lucarre B."/>
            <person name="Sellem C.H."/>
            <person name="Debuchy R."/>
            <person name="Wincker P."/>
            <person name="Weissenbach J."/>
            <person name="Silar P."/>
        </authorList>
    </citation>
    <scope>NUCLEOTIDE SEQUENCE [LARGE SCALE GENOMIC DNA]</scope>
    <source>
        <strain evidence="6">S / ATCC MYA-4624 / DSM 980 / FGSC 10383</strain>
        <strain evidence="4">S mat+</strain>
    </source>
</reference>
<dbReference type="HOGENOM" id="CLU_013866_4_0_1"/>
<sequence>MVYGGKPSRGCRTCRQRRIKCDEEKPTCKRCEKSRRDCGGYRPEFEIVHRDQTKSTVHRLRNAQSTSPPPPLADAAEYSSRALVFVQEEPQSWGSDSASPSPVLTVPLAQRASCYFASNFILVPLTESTPHGFMEYLIPLIESEPAESSLRYAFNACAFALLSHHNRSDSIDLAQLSLKDHTLALGGTYKALGHPTKATAHATLATVLLLSLYESITANRESRMLAWRSHIDGAVNIIKSRGRDDICRTKTGALLFSAVRHQLVSRTLSSGMPIPFGTNWWMSSGVENNTLLATSQHLALKYTDLRTESNHLLVGQARSPQSLEQIYRLIQKVEALDREIISWQASVPRQFCFQTLCLVYEDDIGLSKGGDYAKVDVFPGRVDIYPDFVTASAWNISRVSRLLLAALSIRLTAYCCSPIDYRTTPGYRTSKSICEETISEILASVPYHFGWHTKHKDGLNTSSGISGFACGDEGPLKALPAFLVLWPLTCVKNHDITTEEQRLWAKGRLKVITENIGLKYAQIVNDVSTLPSWVLQCTGLTTSATFRSSFASPLCLLAVMACQSTRIHLLGQDFPSDRWKHPRPRRA</sequence>
<dbReference type="InterPro" id="IPR036864">
    <property type="entry name" value="Zn2-C6_fun-type_DNA-bd_sf"/>
</dbReference>
<dbReference type="AlphaFoldDB" id="B2B1L4"/>
<dbReference type="RefSeq" id="XP_001909865.1">
    <property type="nucleotide sequence ID" value="XM_001909830.1"/>
</dbReference>
<dbReference type="InterPro" id="IPR053175">
    <property type="entry name" value="DHMBA_Reg_Transcription_Factor"/>
</dbReference>
<dbReference type="Gene3D" id="4.10.240.10">
    <property type="entry name" value="Zn(2)-C6 fungal-type DNA-binding domain"/>
    <property type="match status" value="1"/>
</dbReference>
<keyword evidence="6" id="KW-1185">Reference proteome</keyword>
<dbReference type="VEuPathDB" id="FungiDB:PODANS_6_3700"/>
<evidence type="ECO:0000259" key="3">
    <source>
        <dbReference type="PROSITE" id="PS50048"/>
    </source>
</evidence>
<dbReference type="SUPFAM" id="SSF57701">
    <property type="entry name" value="Zn2/Cys6 DNA-binding domain"/>
    <property type="match status" value="1"/>
</dbReference>
<feature type="domain" description="Zn(2)-C6 fungal-type" evidence="3">
    <location>
        <begin position="10"/>
        <end position="38"/>
    </location>
</feature>
<dbReference type="PANTHER" id="PTHR38791:SF13">
    <property type="entry name" value="ZN(2)-C6 FUNGAL-TYPE DOMAIN-CONTAINING PROTEIN"/>
    <property type="match status" value="1"/>
</dbReference>
<dbReference type="PANTHER" id="PTHR38791">
    <property type="entry name" value="ZN(II)2CYS6 TRANSCRIPTION FACTOR (EUROFUNG)-RELATED-RELATED"/>
    <property type="match status" value="1"/>
</dbReference>
<dbReference type="GO" id="GO:0000981">
    <property type="term" value="F:DNA-binding transcription factor activity, RNA polymerase II-specific"/>
    <property type="evidence" value="ECO:0007669"/>
    <property type="project" value="InterPro"/>
</dbReference>
<evidence type="ECO:0000256" key="2">
    <source>
        <dbReference type="SAM" id="MobiDB-lite"/>
    </source>
</evidence>
<dbReference type="KEGG" id="pan:PODANSg6902"/>
<dbReference type="EMBL" id="CU638744">
    <property type="protein sequence ID" value="CAP70999.1"/>
    <property type="molecule type" value="Genomic_DNA"/>
</dbReference>
<reference evidence="6" key="3">
    <citation type="journal article" date="2014" name="Genetics">
        <title>Maintaining two mating types: Structure of the mating type locus and its role in heterokaryosis in Podospora anserina.</title>
        <authorList>
            <person name="Grognet P."/>
            <person name="Bidard F."/>
            <person name="Kuchly C."/>
            <person name="Tong L.C.H."/>
            <person name="Coppin E."/>
            <person name="Benkhali J.A."/>
            <person name="Couloux A."/>
            <person name="Wincker P."/>
            <person name="Debuchy R."/>
            <person name="Silar P."/>
        </authorList>
    </citation>
    <scope>GENOME REANNOTATION</scope>
    <source>
        <strain evidence="6">S / ATCC MYA-4624 / DSM 980 / FGSC 10383</strain>
    </source>
</reference>
<dbReference type="OrthoDB" id="4314040at2759"/>
<dbReference type="eggNOG" id="ENOG502S0C8">
    <property type="taxonomic scope" value="Eukaryota"/>
</dbReference>
<evidence type="ECO:0000313" key="4">
    <source>
        <dbReference type="EMBL" id="CAP70999.1"/>
    </source>
</evidence>
<dbReference type="CDD" id="cd00067">
    <property type="entry name" value="GAL4"/>
    <property type="match status" value="1"/>
</dbReference>
<dbReference type="PROSITE" id="PS50048">
    <property type="entry name" value="ZN2_CY6_FUNGAL_2"/>
    <property type="match status" value="1"/>
</dbReference>
<keyword evidence="1" id="KW-0539">Nucleus</keyword>
<dbReference type="Pfam" id="PF00172">
    <property type="entry name" value="Zn_clus"/>
    <property type="match status" value="1"/>
</dbReference>
<reference evidence="4" key="2">
    <citation type="submission" date="2008-07" db="EMBL/GenBank/DDBJ databases">
        <authorList>
            <person name="Genoscope - CEA"/>
        </authorList>
    </citation>
    <scope>NUCLEOTIDE SEQUENCE</scope>
    <source>
        <strain evidence="4">S mat+</strain>
    </source>
</reference>
<proteinExistence type="predicted"/>
<gene>
    <name evidence="4" type="ORF">PODANS_6_3700</name>
</gene>
<name>B2B1L4_PODAN</name>
<dbReference type="GO" id="GO:0008270">
    <property type="term" value="F:zinc ion binding"/>
    <property type="evidence" value="ECO:0007669"/>
    <property type="project" value="InterPro"/>
</dbReference>
<evidence type="ECO:0000313" key="6">
    <source>
        <dbReference type="Proteomes" id="UP000001197"/>
    </source>
</evidence>
<dbReference type="SMART" id="SM00066">
    <property type="entry name" value="GAL4"/>
    <property type="match status" value="1"/>
</dbReference>
<dbReference type="GeneID" id="6194566"/>
<dbReference type="PROSITE" id="PS00463">
    <property type="entry name" value="ZN2_CY6_FUNGAL_1"/>
    <property type="match status" value="1"/>
</dbReference>
<accession>B2B1L4</accession>
<evidence type="ECO:0000313" key="5">
    <source>
        <dbReference type="EMBL" id="CDP30398.1"/>
    </source>
</evidence>
<evidence type="ECO:0000256" key="1">
    <source>
        <dbReference type="ARBA" id="ARBA00023242"/>
    </source>
</evidence>
<protein>
    <submittedName>
        <fullName evidence="4">Podospora anserina S mat+ genomic DNA chromosome 6, supercontig 2</fullName>
    </submittedName>
    <submittedName>
        <fullName evidence="5">Transcriptional regulatory protein</fullName>
    </submittedName>
</protein>
<reference evidence="5" key="4">
    <citation type="submission" date="2015-04" db="EMBL/GenBank/DDBJ databases">
        <title>Maintaining two mating types: Structure of the mating type locus and its role in heterokaryosis in Podospora anserina.</title>
        <authorList>
            <person name="Grognet P."/>
            <person name="Bidard F."/>
            <person name="Kuchly C."/>
            <person name="Chan Ho Tong L."/>
            <person name="Coppin E."/>
            <person name="Ait Benkhali J."/>
            <person name="Couloux A."/>
            <person name="Wincker P."/>
            <person name="Debuchy R."/>
            <person name="Silar P."/>
        </authorList>
    </citation>
    <scope>NUCLEOTIDE SEQUENCE</scope>
</reference>